<evidence type="ECO:0000256" key="10">
    <source>
        <dbReference type="PIRSR" id="PIRSR610300-51"/>
    </source>
</evidence>
<evidence type="ECO:0000256" key="5">
    <source>
        <dbReference type="ARBA" id="ARBA00022784"/>
    </source>
</evidence>
<comment type="pathway">
    <text evidence="1">Organosulfur biosynthesis; taurine biosynthesis; hypotaurine from L-cysteine: step 1/2.</text>
</comment>
<dbReference type="SUPFAM" id="SSF51182">
    <property type="entry name" value="RmlC-like cupins"/>
    <property type="match status" value="1"/>
</dbReference>
<evidence type="ECO:0000256" key="3">
    <source>
        <dbReference type="ARBA" id="ARBA00013133"/>
    </source>
</evidence>
<dbReference type="PANTHER" id="PTHR12918:SF1">
    <property type="entry name" value="CYSTEINE DIOXYGENASE TYPE 1"/>
    <property type="match status" value="1"/>
</dbReference>
<dbReference type="EnsemblMetazoa" id="BGLB028891-RA">
    <property type="protein sequence ID" value="BGLB028891-PA"/>
    <property type="gene ID" value="BGLB028891"/>
</dbReference>
<dbReference type="CDD" id="cd10548">
    <property type="entry name" value="cupin_CDO"/>
    <property type="match status" value="1"/>
</dbReference>
<dbReference type="Gene3D" id="2.60.120.10">
    <property type="entry name" value="Jelly Rolls"/>
    <property type="match status" value="1"/>
</dbReference>
<dbReference type="GO" id="GO:0042412">
    <property type="term" value="P:taurine biosynthetic process"/>
    <property type="evidence" value="ECO:0007669"/>
    <property type="project" value="UniProtKB-UniPathway"/>
</dbReference>
<sequence>MPMTEGKMSLEKLLTNIEAQFQGDTCNVGAVGELIHNYKSNKVDWEKYAFSNPAEGYSRNLVVEKSGKFNALILCWQPGKGSKIHAHEGSNCFLKVLQGELREEMFDWPTKVCQMIPREEKIYTDGDLNLMTDDKGLHRVTNNNKSEMTISLHIYLPPFRHCSWFEEETGKEVRAEMTFTSIEGKRTEVKGSYNPLAGTSTEQQLSTMFTDVSKCCPEKCGNPKCAKQCENTCCPEKCDGPQCAKHCEDSCCPEKCDGPKCAKHCEDSCCPEKCGDGPKCAKQCEDSCCPEKCGDGPKCAKHCEDSCCPEKCGDGPKCAKQCEDSCCPEKCGDGTKCAKQCEDSCCPEKCDGPKCAKQCEDSCCPEKCDGPKCAKQCEDSCCPENCDGPKCAKQCEDTCCPEKHCG</sequence>
<evidence type="ECO:0000256" key="1">
    <source>
        <dbReference type="ARBA" id="ARBA00004759"/>
    </source>
</evidence>
<dbReference type="PANTHER" id="PTHR12918">
    <property type="entry name" value="CYSTEINE DIOXYGENASE"/>
    <property type="match status" value="1"/>
</dbReference>
<name>A0A2C9LA82_BIOGL</name>
<dbReference type="InterPro" id="IPR014710">
    <property type="entry name" value="RmlC-like_jellyroll"/>
</dbReference>
<protein>
    <recommendedName>
        <fullName evidence="3">cysteine dioxygenase</fullName>
        <ecNumber evidence="3">1.13.11.20</ecNumber>
    </recommendedName>
</protein>
<dbReference type="GO" id="GO:0019448">
    <property type="term" value="P:L-cysteine catabolic process"/>
    <property type="evidence" value="ECO:0007669"/>
    <property type="project" value="TreeGrafter"/>
</dbReference>
<dbReference type="GO" id="GO:0008198">
    <property type="term" value="F:ferrous iron binding"/>
    <property type="evidence" value="ECO:0007669"/>
    <property type="project" value="TreeGrafter"/>
</dbReference>
<dbReference type="InterPro" id="IPR010300">
    <property type="entry name" value="CDO_1"/>
</dbReference>
<accession>A0A2C9LA82</accession>
<keyword evidence="7" id="KW-0560">Oxidoreductase</keyword>
<feature type="binding site" evidence="10">
    <location>
        <position position="85"/>
    </location>
    <ligand>
        <name>Fe cation</name>
        <dbReference type="ChEBI" id="CHEBI:24875"/>
        <note>catalytic</note>
    </ligand>
</feature>
<dbReference type="KEGG" id="bgt:106078701"/>
<evidence type="ECO:0000256" key="6">
    <source>
        <dbReference type="ARBA" id="ARBA00022964"/>
    </source>
</evidence>
<gene>
    <name evidence="11" type="primary">106078701</name>
</gene>
<dbReference type="VEuPathDB" id="VectorBase:BGLB028891"/>
<dbReference type="Pfam" id="PF05995">
    <property type="entry name" value="CDO_I"/>
    <property type="match status" value="1"/>
</dbReference>
<feature type="binding site" evidence="10">
    <location>
        <position position="87"/>
    </location>
    <ligand>
        <name>Fe cation</name>
        <dbReference type="ChEBI" id="CHEBI:24875"/>
        <note>catalytic</note>
    </ligand>
</feature>
<dbReference type="GO" id="GO:0017172">
    <property type="term" value="F:cysteine dioxygenase activity"/>
    <property type="evidence" value="ECO:0007669"/>
    <property type="project" value="UniProtKB-EC"/>
</dbReference>
<dbReference type="VEuPathDB" id="VectorBase:BGLAX_040202"/>
<organism evidence="11 12">
    <name type="scientific">Biomphalaria glabrata</name>
    <name type="common">Bloodfluke planorb</name>
    <name type="synonym">Freshwater snail</name>
    <dbReference type="NCBI Taxonomy" id="6526"/>
    <lineage>
        <taxon>Eukaryota</taxon>
        <taxon>Metazoa</taxon>
        <taxon>Spiralia</taxon>
        <taxon>Lophotrochozoa</taxon>
        <taxon>Mollusca</taxon>
        <taxon>Gastropoda</taxon>
        <taxon>Heterobranchia</taxon>
        <taxon>Euthyneura</taxon>
        <taxon>Panpulmonata</taxon>
        <taxon>Hygrophila</taxon>
        <taxon>Lymnaeoidea</taxon>
        <taxon>Planorbidae</taxon>
        <taxon>Biomphalaria</taxon>
    </lineage>
</organism>
<proteinExistence type="inferred from homology"/>
<feature type="cross-link" description="3'-(S-cysteinyl)-tyrosine (Cys-Tyr)" evidence="9">
    <location>
        <begin position="92"/>
        <end position="155"/>
    </location>
</feature>
<dbReference type="STRING" id="6526.A0A2C9LA82"/>
<reference evidence="11" key="1">
    <citation type="submission" date="2020-05" db="UniProtKB">
        <authorList>
            <consortium name="EnsemblMetazoa"/>
        </authorList>
    </citation>
    <scope>IDENTIFICATION</scope>
    <source>
        <strain evidence="11">BB02</strain>
    </source>
</reference>
<evidence type="ECO:0000256" key="8">
    <source>
        <dbReference type="ARBA" id="ARBA00023004"/>
    </source>
</evidence>
<keyword evidence="4 10" id="KW-0479">Metal-binding</keyword>
<dbReference type="AlphaFoldDB" id="A0A2C9LA82"/>
<keyword evidence="5 9" id="KW-0883">Thioether bond</keyword>
<keyword evidence="6" id="KW-0223">Dioxygenase</keyword>
<evidence type="ECO:0000313" key="11">
    <source>
        <dbReference type="EnsemblMetazoa" id="BGLB028891-PA"/>
    </source>
</evidence>
<evidence type="ECO:0000256" key="7">
    <source>
        <dbReference type="ARBA" id="ARBA00023002"/>
    </source>
</evidence>
<evidence type="ECO:0000256" key="2">
    <source>
        <dbReference type="ARBA" id="ARBA00006622"/>
    </source>
</evidence>
<dbReference type="Proteomes" id="UP000076420">
    <property type="component" value="Unassembled WGS sequence"/>
</dbReference>
<dbReference type="InterPro" id="IPR011051">
    <property type="entry name" value="RmlC_Cupin_sf"/>
</dbReference>
<feature type="binding site" evidence="10">
    <location>
        <position position="138"/>
    </location>
    <ligand>
        <name>Fe cation</name>
        <dbReference type="ChEBI" id="CHEBI:24875"/>
        <note>catalytic</note>
    </ligand>
</feature>
<keyword evidence="8 10" id="KW-0408">Iron</keyword>
<evidence type="ECO:0000313" key="12">
    <source>
        <dbReference type="Proteomes" id="UP000076420"/>
    </source>
</evidence>
<evidence type="ECO:0000256" key="4">
    <source>
        <dbReference type="ARBA" id="ARBA00022723"/>
    </source>
</evidence>
<dbReference type="UniPathway" id="UPA00012">
    <property type="reaction ID" value="UER00537"/>
</dbReference>
<dbReference type="EC" id="1.13.11.20" evidence="3"/>
<evidence type="ECO:0000256" key="9">
    <source>
        <dbReference type="PIRSR" id="PIRSR610300-50"/>
    </source>
</evidence>
<comment type="similarity">
    <text evidence="2">Belongs to the cysteine dioxygenase family.</text>
</comment>
<dbReference type="OrthoDB" id="9983136at2759"/>